<protein>
    <submittedName>
        <fullName evidence="10">TonB-dependent receptor</fullName>
    </submittedName>
</protein>
<accession>A0ABT3Q0U8</accession>
<keyword evidence="3 7" id="KW-1134">Transmembrane beta strand</keyword>
<keyword evidence="8" id="KW-0732">Signal</keyword>
<gene>
    <name evidence="10" type="ORF">LQ318_12640</name>
</gene>
<name>A0ABT3Q0U8_9BACT</name>
<evidence type="ECO:0000256" key="2">
    <source>
        <dbReference type="ARBA" id="ARBA00022448"/>
    </source>
</evidence>
<keyword evidence="11" id="KW-1185">Reference proteome</keyword>
<dbReference type="RefSeq" id="WP_265790660.1">
    <property type="nucleotide sequence ID" value="NZ_BAABRS010000003.1"/>
</dbReference>
<keyword evidence="4 7" id="KW-0812">Transmembrane</keyword>
<feature type="chain" id="PRO_5046507241" evidence="8">
    <location>
        <begin position="22"/>
        <end position="997"/>
    </location>
</feature>
<evidence type="ECO:0000256" key="4">
    <source>
        <dbReference type="ARBA" id="ARBA00022692"/>
    </source>
</evidence>
<dbReference type="InterPro" id="IPR039426">
    <property type="entry name" value="TonB-dep_rcpt-like"/>
</dbReference>
<evidence type="ECO:0000256" key="5">
    <source>
        <dbReference type="ARBA" id="ARBA00023136"/>
    </source>
</evidence>
<dbReference type="PROSITE" id="PS52016">
    <property type="entry name" value="TONB_DEPENDENT_REC_3"/>
    <property type="match status" value="1"/>
</dbReference>
<dbReference type="Pfam" id="PF13715">
    <property type="entry name" value="CarbopepD_reg_2"/>
    <property type="match status" value="1"/>
</dbReference>
<comment type="caution">
    <text evidence="10">The sequence shown here is derived from an EMBL/GenBank/DDBJ whole genome shotgun (WGS) entry which is preliminary data.</text>
</comment>
<evidence type="ECO:0000313" key="11">
    <source>
        <dbReference type="Proteomes" id="UP001207337"/>
    </source>
</evidence>
<dbReference type="NCBIfam" id="TIGR04056">
    <property type="entry name" value="OMP_RagA_SusC"/>
    <property type="match status" value="1"/>
</dbReference>
<dbReference type="Proteomes" id="UP001207337">
    <property type="component" value="Unassembled WGS sequence"/>
</dbReference>
<dbReference type="Gene3D" id="2.40.170.20">
    <property type="entry name" value="TonB-dependent receptor, beta-barrel domain"/>
    <property type="match status" value="1"/>
</dbReference>
<comment type="subcellular location">
    <subcellularLocation>
        <location evidence="1 7">Cell outer membrane</location>
        <topology evidence="1 7">Multi-pass membrane protein</topology>
    </subcellularLocation>
</comment>
<dbReference type="InterPro" id="IPR012910">
    <property type="entry name" value="Plug_dom"/>
</dbReference>
<evidence type="ECO:0000256" key="7">
    <source>
        <dbReference type="PROSITE-ProRule" id="PRU01360"/>
    </source>
</evidence>
<dbReference type="Gene3D" id="2.60.40.1120">
    <property type="entry name" value="Carboxypeptidase-like, regulatory domain"/>
    <property type="match status" value="1"/>
</dbReference>
<evidence type="ECO:0000256" key="3">
    <source>
        <dbReference type="ARBA" id="ARBA00022452"/>
    </source>
</evidence>
<feature type="domain" description="TonB-dependent receptor plug" evidence="9">
    <location>
        <begin position="126"/>
        <end position="232"/>
    </location>
</feature>
<sequence length="997" mass="110013">MRKIRQTFLALLIGIIGSVFCAPSVFAQQISGIVTDAITDNPIPGANIYIPELETGSATGADGSYNITLDEAGTYTLVATYVGYERFETTLQVDEGESVEFNIELNQSQIIGEDVVVVGYGTQEREDVTGSVSSVTAEEMNEVAITSIDQGLQGRTAGVTVSQSGTKPGSGASVRIRGNRSINAGNDPLYVIDGVPISGGLRDINPSTIQSIEVLKDASATAIYGARGSNGVIIVTTSRGYDGDLSVSYNGSVGFSKALSKIDRMNGEEYAELNREAHRAAGQYEDDSQFLEPGELEKLNNGEWVDYQEMILQTGVRHNHNLGISGGNENTRFHVSFGGLQEQGILAPEDFSRYNIQINLDMDVTDKLTIGTTTLGSYSIRNGGDRNFYSEAVNNSPLGSPYDEEGNLVFQPINDGQRSNPLIEVLPETYIDEEKRQRLLSNVYAEYDLLDNLSFRMNFAPDIRYERNSDFQASRSRAQFLGPAAGQKAEDFIFEYTWENIVEYEQTFAEKHSLGLTGLFSVQERQTEVSSMSVRGIPIETMKHHNFGAAQDILGSDTGFEKWSLVSSMLRANYNYDDRYLLTVTGRVDGSSRFGANNKYGVFPSAAFSWNIANEDFFNSDGLFSDLRLRVSWGKTGQTGIDPYQTLALLDRTAYNYGSDLAYGYQPSQISNKDLKWETTATTNIGLEFGILDSRVTGSVDVYQQNTSDLLLQRQLPLTSGYGSILENIGSTRNTGIEVSLSTVNVEAGGNDGFQWTTDLNFASNKEEIVELYGEGEDDVGNEWFIGEPINVFYDYEQRGVWQSDEADLAAEYNQIPGEIRPYDLNGDGQINAADRTIIGQQMPKLSGGMTNRVSYKGVDLSIFLYAVFGRTIDSGIHDTALVGRYNEHDVNYWTPSNPANRHPRPTINREYPIYNDSRLYFDGSFIKVRNIQLGYTLPVEAVQNVLGAQSLRIYASADQPFIFSSYVQDHGGIDPENPGTGTPARWQMNFGINLTF</sequence>
<evidence type="ECO:0000256" key="6">
    <source>
        <dbReference type="ARBA" id="ARBA00023237"/>
    </source>
</evidence>
<keyword evidence="2 7" id="KW-0813">Transport</keyword>
<keyword evidence="6 7" id="KW-0998">Cell outer membrane</keyword>
<dbReference type="InterPro" id="IPR036942">
    <property type="entry name" value="Beta-barrel_TonB_sf"/>
</dbReference>
<comment type="similarity">
    <text evidence="7">Belongs to the TonB-dependent receptor family.</text>
</comment>
<evidence type="ECO:0000256" key="1">
    <source>
        <dbReference type="ARBA" id="ARBA00004571"/>
    </source>
</evidence>
<dbReference type="Gene3D" id="2.170.130.10">
    <property type="entry name" value="TonB-dependent receptor, plug domain"/>
    <property type="match status" value="1"/>
</dbReference>
<evidence type="ECO:0000256" key="8">
    <source>
        <dbReference type="SAM" id="SignalP"/>
    </source>
</evidence>
<dbReference type="InterPro" id="IPR023996">
    <property type="entry name" value="TonB-dep_OMP_SusC/RagA"/>
</dbReference>
<dbReference type="EMBL" id="JAJNDC010000003">
    <property type="protein sequence ID" value="MCW9713752.1"/>
    <property type="molecule type" value="Genomic_DNA"/>
</dbReference>
<keyword evidence="10" id="KW-0675">Receptor</keyword>
<reference evidence="10 11" key="1">
    <citation type="submission" date="2021-11" db="EMBL/GenBank/DDBJ databases">
        <title>Aliifidinibius sp. nov., a new bacterium isolated from saline soil.</title>
        <authorList>
            <person name="Galisteo C."/>
            <person name="De La Haba R."/>
            <person name="Sanchez-Porro C."/>
            <person name="Ventosa A."/>
        </authorList>
    </citation>
    <scope>NUCLEOTIDE SEQUENCE [LARGE SCALE GENOMIC DNA]</scope>
    <source>
        <strain evidence="10 11">KACC 190600</strain>
    </source>
</reference>
<proteinExistence type="inferred from homology"/>
<dbReference type="InterPro" id="IPR023997">
    <property type="entry name" value="TonB-dep_OMP_SusC/RagA_CS"/>
</dbReference>
<dbReference type="SUPFAM" id="SSF49464">
    <property type="entry name" value="Carboxypeptidase regulatory domain-like"/>
    <property type="match status" value="1"/>
</dbReference>
<feature type="signal peptide" evidence="8">
    <location>
        <begin position="1"/>
        <end position="21"/>
    </location>
</feature>
<evidence type="ECO:0000313" key="10">
    <source>
        <dbReference type="EMBL" id="MCW9713752.1"/>
    </source>
</evidence>
<dbReference type="InterPro" id="IPR037066">
    <property type="entry name" value="Plug_dom_sf"/>
</dbReference>
<organism evidence="10 11">
    <name type="scientific">Fodinibius salicampi</name>
    <dbReference type="NCBI Taxonomy" id="1920655"/>
    <lineage>
        <taxon>Bacteria</taxon>
        <taxon>Pseudomonadati</taxon>
        <taxon>Balneolota</taxon>
        <taxon>Balneolia</taxon>
        <taxon>Balneolales</taxon>
        <taxon>Balneolaceae</taxon>
        <taxon>Fodinibius</taxon>
    </lineage>
</organism>
<dbReference type="NCBIfam" id="TIGR04057">
    <property type="entry name" value="SusC_RagA_signa"/>
    <property type="match status" value="1"/>
</dbReference>
<dbReference type="InterPro" id="IPR008969">
    <property type="entry name" value="CarboxyPept-like_regulatory"/>
</dbReference>
<evidence type="ECO:0000259" key="9">
    <source>
        <dbReference type="Pfam" id="PF07715"/>
    </source>
</evidence>
<dbReference type="Pfam" id="PF07715">
    <property type="entry name" value="Plug"/>
    <property type="match status" value="1"/>
</dbReference>
<dbReference type="SUPFAM" id="SSF56935">
    <property type="entry name" value="Porins"/>
    <property type="match status" value="1"/>
</dbReference>
<keyword evidence="5 7" id="KW-0472">Membrane</keyword>